<reference evidence="2" key="1">
    <citation type="journal article" date="2015" name="Nature">
        <title>Complex archaea that bridge the gap between prokaryotes and eukaryotes.</title>
        <authorList>
            <person name="Spang A."/>
            <person name="Saw J.H."/>
            <person name="Jorgensen S.L."/>
            <person name="Zaremba-Niedzwiedzka K."/>
            <person name="Martijn J."/>
            <person name="Lind A.E."/>
            <person name="van Eijk R."/>
            <person name="Schleper C."/>
            <person name="Guy L."/>
            <person name="Ettema T.J."/>
        </authorList>
    </citation>
    <scope>NUCLEOTIDE SEQUENCE</scope>
</reference>
<feature type="domain" description="YopX protein" evidence="1">
    <location>
        <begin position="30"/>
        <end position="126"/>
    </location>
</feature>
<dbReference type="InterPro" id="IPR010024">
    <property type="entry name" value="CHP16711"/>
</dbReference>
<comment type="caution">
    <text evidence="2">The sequence shown here is derived from an EMBL/GenBank/DDBJ whole genome shotgun (WGS) entry which is preliminary data.</text>
</comment>
<organism evidence="2">
    <name type="scientific">marine sediment metagenome</name>
    <dbReference type="NCBI Taxonomy" id="412755"/>
    <lineage>
        <taxon>unclassified sequences</taxon>
        <taxon>metagenomes</taxon>
        <taxon>ecological metagenomes</taxon>
    </lineage>
</organism>
<dbReference type="EMBL" id="LAZR01068069">
    <property type="protein sequence ID" value="KKK50349.1"/>
    <property type="molecule type" value="Genomic_DNA"/>
</dbReference>
<dbReference type="Gene3D" id="2.30.30.290">
    <property type="entry name" value="YopX-like domains"/>
    <property type="match status" value="1"/>
</dbReference>
<accession>A0A0F8Y8D0</accession>
<sequence length="126" mass="14704">MKQREHKYRAWINDEMLYDIQNSSGANSPTFGHYLEWKDCVVMQFTGLLDKSGKEIFEGDILTEKYGRMSGAIEQHTLFVKWNEYGARWQQTDDIKNTGFGTFTSLTKDGEYEIIGNIYENDNLLK</sequence>
<protein>
    <recommendedName>
        <fullName evidence="1">YopX protein domain-containing protein</fullName>
    </recommendedName>
</protein>
<dbReference type="InterPro" id="IPR023385">
    <property type="entry name" value="YopX-like_C"/>
</dbReference>
<dbReference type="AlphaFoldDB" id="A0A0F8Y8D0"/>
<name>A0A0F8Y8D0_9ZZZZ</name>
<gene>
    <name evidence="2" type="ORF">LCGC14_3125930</name>
</gene>
<dbReference type="InterPro" id="IPR019096">
    <property type="entry name" value="YopX_protein"/>
</dbReference>
<evidence type="ECO:0000313" key="2">
    <source>
        <dbReference type="EMBL" id="KKK50349.1"/>
    </source>
</evidence>
<dbReference type="NCBIfam" id="TIGR01671">
    <property type="entry name" value="phage_TIGR01671"/>
    <property type="match status" value="1"/>
</dbReference>
<proteinExistence type="predicted"/>
<dbReference type="Pfam" id="PF09643">
    <property type="entry name" value="YopX"/>
    <property type="match status" value="1"/>
</dbReference>
<evidence type="ECO:0000259" key="1">
    <source>
        <dbReference type="Pfam" id="PF09643"/>
    </source>
</evidence>
<dbReference type="SUPFAM" id="SSF159006">
    <property type="entry name" value="YopX-like"/>
    <property type="match status" value="1"/>
</dbReference>